<dbReference type="Pfam" id="PF07690">
    <property type="entry name" value="MFS_1"/>
    <property type="match status" value="1"/>
</dbReference>
<gene>
    <name evidence="8" type="ORF">BG653_05616</name>
    <name evidence="9" type="ORF">CP981_36755</name>
</gene>
<dbReference type="InterPro" id="IPR020846">
    <property type="entry name" value="MFS_dom"/>
</dbReference>
<protein>
    <submittedName>
        <fullName evidence="9">MFS transporter</fullName>
    </submittedName>
    <submittedName>
        <fullName evidence="8">Multidrug-efflux transporter</fullName>
    </submittedName>
</protein>
<sequence>MNADNSELPGKRPDLEPHNSIGKAGRRRNPPHDDHADGDDRVTPDPAQAPPRWRELLGPEHRGAAVVLAAGVLVGAVNIYLASSMLPAAVAEIGGEGFYAWNMTLYLVAMVIATMLVSRSLARWGNAGAYVIGFALFMVGSLACAASPTMPVLLVGRCLQGLGAGLLSGLGFAVIRSALPRRLWTRGNALMSAMYGVGNFAGPALGGLFAQFGSWRLAFVLMAGAAAVCGAAVPRALPRGERGNTAAPVPVVSLALVMSATAAVSVAGILHDTMARAAGIALALLLVVGFVAHERHSARRVFPGATYRAGSALKWVYLTLGLLSFGVAVESFVPLFGQRLAGLPPLAAGFCGAAVSLGWSLTQIAGSSAVRGRTVRRLRTTGPVLLALGFLVQGLLQREHASIWWVAIWVPVWCVAGSGIGLAYPHLSVAAMSAATDPEEGRQAAAAIATVTTMSTAFGTAVAGVLVSLGGPSMLGSARWLLFGFAVLCAVGIFTARAADRMSRPGRSAPVEDSPVVTQEP</sequence>
<dbReference type="Gene3D" id="1.20.1720.10">
    <property type="entry name" value="Multidrug resistance protein D"/>
    <property type="match status" value="1"/>
</dbReference>
<dbReference type="Proteomes" id="UP000325458">
    <property type="component" value="Chromosome"/>
</dbReference>
<dbReference type="Gene3D" id="1.20.1250.20">
    <property type="entry name" value="MFS general substrate transporter like domains"/>
    <property type="match status" value="1"/>
</dbReference>
<feature type="transmembrane region" description="Helical" evidence="6">
    <location>
        <begin position="249"/>
        <end position="270"/>
    </location>
</feature>
<evidence type="ECO:0000256" key="3">
    <source>
        <dbReference type="ARBA" id="ARBA00022989"/>
    </source>
</evidence>
<evidence type="ECO:0000313" key="8">
    <source>
        <dbReference type="EMBL" id="OSY39972.1"/>
    </source>
</evidence>
<keyword evidence="2 6" id="KW-0812">Transmembrane</keyword>
<feature type="transmembrane region" description="Helical" evidence="6">
    <location>
        <begin position="215"/>
        <end position="237"/>
    </location>
</feature>
<organism evidence="9 11">
    <name type="scientific">Streptomyces platensis</name>
    <dbReference type="NCBI Taxonomy" id="58346"/>
    <lineage>
        <taxon>Bacteria</taxon>
        <taxon>Bacillati</taxon>
        <taxon>Actinomycetota</taxon>
        <taxon>Actinomycetes</taxon>
        <taxon>Kitasatosporales</taxon>
        <taxon>Streptomycetaceae</taxon>
        <taxon>Streptomyces</taxon>
    </lineage>
</organism>
<feature type="domain" description="Major facilitator superfamily (MFS) profile" evidence="7">
    <location>
        <begin position="64"/>
        <end position="504"/>
    </location>
</feature>
<evidence type="ECO:0000313" key="11">
    <source>
        <dbReference type="Proteomes" id="UP000325458"/>
    </source>
</evidence>
<accession>A0AAE6NNR9</accession>
<evidence type="ECO:0000256" key="1">
    <source>
        <dbReference type="ARBA" id="ARBA00004651"/>
    </source>
</evidence>
<reference evidence="9 11" key="2">
    <citation type="submission" date="2017-09" db="EMBL/GenBank/DDBJ databases">
        <authorList>
            <person name="Lee N."/>
            <person name="Cho B.-K."/>
        </authorList>
    </citation>
    <scope>NUCLEOTIDE SEQUENCE [LARGE SCALE GENOMIC DNA]</scope>
    <source>
        <strain evidence="9 11">ATCC 23948</strain>
    </source>
</reference>
<evidence type="ECO:0000256" key="5">
    <source>
        <dbReference type="SAM" id="MobiDB-lite"/>
    </source>
</evidence>
<dbReference type="EMBL" id="CP023691">
    <property type="protein sequence ID" value="QEV56414.1"/>
    <property type="molecule type" value="Genomic_DNA"/>
</dbReference>
<feature type="region of interest" description="Disordered" evidence="5">
    <location>
        <begin position="1"/>
        <end position="54"/>
    </location>
</feature>
<dbReference type="InterPro" id="IPR011701">
    <property type="entry name" value="MFS"/>
</dbReference>
<dbReference type="SUPFAM" id="SSF103473">
    <property type="entry name" value="MFS general substrate transporter"/>
    <property type="match status" value="1"/>
</dbReference>
<feature type="compositionally biased region" description="Basic and acidic residues" evidence="5">
    <location>
        <begin position="30"/>
        <end position="43"/>
    </location>
</feature>
<keyword evidence="10" id="KW-1185">Reference proteome</keyword>
<dbReference type="PROSITE" id="PS50850">
    <property type="entry name" value="MFS"/>
    <property type="match status" value="1"/>
</dbReference>
<feature type="transmembrane region" description="Helical" evidence="6">
    <location>
        <begin position="276"/>
        <end position="294"/>
    </location>
</feature>
<evidence type="ECO:0000313" key="9">
    <source>
        <dbReference type="EMBL" id="QEV56414.1"/>
    </source>
</evidence>
<feature type="transmembrane region" description="Helical" evidence="6">
    <location>
        <begin position="343"/>
        <end position="366"/>
    </location>
</feature>
<dbReference type="Proteomes" id="UP000194225">
    <property type="component" value="Unassembled WGS sequence"/>
</dbReference>
<feature type="transmembrane region" description="Helical" evidence="6">
    <location>
        <begin position="445"/>
        <end position="468"/>
    </location>
</feature>
<feature type="transmembrane region" description="Helical" evidence="6">
    <location>
        <begin position="98"/>
        <end position="117"/>
    </location>
</feature>
<feature type="transmembrane region" description="Helical" evidence="6">
    <location>
        <begin position="402"/>
        <end position="424"/>
    </location>
</feature>
<dbReference type="AlphaFoldDB" id="A0AAE6NNR9"/>
<dbReference type="EMBL" id="MIGA01000049">
    <property type="protein sequence ID" value="OSY39972.1"/>
    <property type="molecule type" value="Genomic_DNA"/>
</dbReference>
<feature type="transmembrane region" description="Helical" evidence="6">
    <location>
        <begin position="154"/>
        <end position="175"/>
    </location>
</feature>
<dbReference type="PANTHER" id="PTHR23501">
    <property type="entry name" value="MAJOR FACILITATOR SUPERFAMILY"/>
    <property type="match status" value="1"/>
</dbReference>
<feature type="transmembrane region" description="Helical" evidence="6">
    <location>
        <begin position="378"/>
        <end position="396"/>
    </location>
</feature>
<comment type="subcellular location">
    <subcellularLocation>
        <location evidence="1">Cell membrane</location>
        <topology evidence="1">Multi-pass membrane protein</topology>
    </subcellularLocation>
</comment>
<dbReference type="InterPro" id="IPR036259">
    <property type="entry name" value="MFS_trans_sf"/>
</dbReference>
<dbReference type="PANTHER" id="PTHR23501:SF154">
    <property type="entry name" value="MULTIDRUG-EFFLUX TRANSPORTER RV1634-RELATED"/>
    <property type="match status" value="1"/>
</dbReference>
<evidence type="ECO:0000259" key="7">
    <source>
        <dbReference type="PROSITE" id="PS50850"/>
    </source>
</evidence>
<evidence type="ECO:0000256" key="4">
    <source>
        <dbReference type="ARBA" id="ARBA00023136"/>
    </source>
</evidence>
<feature type="transmembrane region" description="Helical" evidence="6">
    <location>
        <begin position="64"/>
        <end position="86"/>
    </location>
</feature>
<dbReference type="GO" id="GO:0005886">
    <property type="term" value="C:plasma membrane"/>
    <property type="evidence" value="ECO:0007669"/>
    <property type="project" value="UniProtKB-SubCell"/>
</dbReference>
<dbReference type="GO" id="GO:0022857">
    <property type="term" value="F:transmembrane transporter activity"/>
    <property type="evidence" value="ECO:0007669"/>
    <property type="project" value="InterPro"/>
</dbReference>
<keyword evidence="3 6" id="KW-1133">Transmembrane helix</keyword>
<dbReference type="PRINTS" id="PR01036">
    <property type="entry name" value="TCRTETB"/>
</dbReference>
<proteinExistence type="predicted"/>
<name>A0AAE6NNR9_STRPT</name>
<evidence type="ECO:0000256" key="2">
    <source>
        <dbReference type="ARBA" id="ARBA00022692"/>
    </source>
</evidence>
<feature type="transmembrane region" description="Helical" evidence="6">
    <location>
        <begin position="187"/>
        <end position="209"/>
    </location>
</feature>
<feature type="transmembrane region" description="Helical" evidence="6">
    <location>
        <begin position="129"/>
        <end position="148"/>
    </location>
</feature>
<keyword evidence="4 6" id="KW-0472">Membrane</keyword>
<feature type="transmembrane region" description="Helical" evidence="6">
    <location>
        <begin position="315"/>
        <end position="337"/>
    </location>
</feature>
<reference evidence="8 10" key="1">
    <citation type="submission" date="2016-09" db="EMBL/GenBank/DDBJ databases">
        <title>Streptomyces platensis DSM40041, a candidate organism with high potential of specific P450 cytochromes.</title>
        <authorList>
            <person name="Grumaz C."/>
            <person name="Vainshtein Y."/>
            <person name="Kirstahler P."/>
            <person name="Sohn K."/>
        </authorList>
    </citation>
    <scope>NUCLEOTIDE SEQUENCE [LARGE SCALE GENOMIC DNA]</scope>
    <source>
        <strain evidence="8 10">DSM 40041</strain>
    </source>
</reference>
<evidence type="ECO:0000313" key="10">
    <source>
        <dbReference type="Proteomes" id="UP000194225"/>
    </source>
</evidence>
<dbReference type="KEGG" id="spla:CP981_36755"/>
<feature type="transmembrane region" description="Helical" evidence="6">
    <location>
        <begin position="480"/>
        <end position="499"/>
    </location>
</feature>
<evidence type="ECO:0000256" key="6">
    <source>
        <dbReference type="SAM" id="Phobius"/>
    </source>
</evidence>